<accession>A0A9W6V3I0</accession>
<comment type="caution">
    <text evidence="2">The sequence shown here is derived from an EMBL/GenBank/DDBJ whole genome shotgun (WGS) entry which is preliminary data.</text>
</comment>
<organism evidence="2 3">
    <name type="scientific">Kitasatospora phosalacinea</name>
    <dbReference type="NCBI Taxonomy" id="2065"/>
    <lineage>
        <taxon>Bacteria</taxon>
        <taxon>Bacillati</taxon>
        <taxon>Actinomycetota</taxon>
        <taxon>Actinomycetes</taxon>
        <taxon>Kitasatosporales</taxon>
        <taxon>Streptomycetaceae</taxon>
        <taxon>Kitasatospora</taxon>
    </lineage>
</organism>
<dbReference type="EMBL" id="BSSA01000027">
    <property type="protein sequence ID" value="GLW73681.1"/>
    <property type="molecule type" value="Genomic_DNA"/>
</dbReference>
<evidence type="ECO:0000313" key="3">
    <source>
        <dbReference type="Proteomes" id="UP001165041"/>
    </source>
</evidence>
<dbReference type="Proteomes" id="UP001165041">
    <property type="component" value="Unassembled WGS sequence"/>
</dbReference>
<name>A0A9W6V3I0_9ACTN</name>
<feature type="region of interest" description="Disordered" evidence="1">
    <location>
        <begin position="15"/>
        <end position="125"/>
    </location>
</feature>
<evidence type="ECO:0000313" key="2">
    <source>
        <dbReference type="EMBL" id="GLW73681.1"/>
    </source>
</evidence>
<gene>
    <name evidence="2" type="ORF">Kpho02_59800</name>
</gene>
<protein>
    <submittedName>
        <fullName evidence="2">Uncharacterized protein</fullName>
    </submittedName>
</protein>
<sequence length="254" mass="26615">MTRDGWLGYLGALHEKEAAGGRGKPPRGGFEDHPPGPGPEVEPETVAPGNPDMAPRSAARSEDDIPDAEIVVTELPSKVSAAAEPAPQPPTEQPGTVRSGSTASFEGAAGSGGQMPRRSWGAAGAGMAGEHQTAVTLTEFLIAMANIKVHSSQDAEKVQNAVDNLTVWAHRWRRMCGELSGSHNLERKLVRLLDALASLSDSTAENAGRLAQAVHAASQKATEAAQQVAQVYEEDRAAMREGGLEQASAAVHHQ</sequence>
<evidence type="ECO:0000256" key="1">
    <source>
        <dbReference type="SAM" id="MobiDB-lite"/>
    </source>
</evidence>
<proteinExistence type="predicted"/>
<dbReference type="AlphaFoldDB" id="A0A9W6V3I0"/>
<reference evidence="2" key="1">
    <citation type="submission" date="2023-02" db="EMBL/GenBank/DDBJ databases">
        <title>Kitasatospora phosalacinea NBRC 14627.</title>
        <authorList>
            <person name="Ichikawa N."/>
            <person name="Sato H."/>
            <person name="Tonouchi N."/>
        </authorList>
    </citation>
    <scope>NUCLEOTIDE SEQUENCE</scope>
    <source>
        <strain evidence="2">NBRC 14627</strain>
    </source>
</reference>